<reference evidence="2 3" key="1">
    <citation type="submission" date="2018-08" db="EMBL/GenBank/DDBJ databases">
        <title>Draft genome of the lignicolous fungus Coniochaeta pulveracea.</title>
        <authorList>
            <person name="Borstlap C.J."/>
            <person name="De Witt R.N."/>
            <person name="Botha A."/>
            <person name="Volschenk H."/>
        </authorList>
    </citation>
    <scope>NUCLEOTIDE SEQUENCE [LARGE SCALE GENOMIC DNA]</scope>
    <source>
        <strain evidence="2 3">CAB683</strain>
    </source>
</reference>
<dbReference type="AlphaFoldDB" id="A0A420Y6V1"/>
<accession>A0A420Y6V1</accession>
<organism evidence="2 3">
    <name type="scientific">Coniochaeta pulveracea</name>
    <dbReference type="NCBI Taxonomy" id="177199"/>
    <lineage>
        <taxon>Eukaryota</taxon>
        <taxon>Fungi</taxon>
        <taxon>Dikarya</taxon>
        <taxon>Ascomycota</taxon>
        <taxon>Pezizomycotina</taxon>
        <taxon>Sordariomycetes</taxon>
        <taxon>Sordariomycetidae</taxon>
        <taxon>Coniochaetales</taxon>
        <taxon>Coniochaetaceae</taxon>
        <taxon>Coniochaeta</taxon>
    </lineage>
</organism>
<feature type="region of interest" description="Disordered" evidence="1">
    <location>
        <begin position="163"/>
        <end position="303"/>
    </location>
</feature>
<dbReference type="Proteomes" id="UP000275385">
    <property type="component" value="Unassembled WGS sequence"/>
</dbReference>
<feature type="compositionally biased region" description="Polar residues" evidence="1">
    <location>
        <begin position="210"/>
        <end position="219"/>
    </location>
</feature>
<feature type="compositionally biased region" description="Basic and acidic residues" evidence="1">
    <location>
        <begin position="220"/>
        <end position="245"/>
    </location>
</feature>
<dbReference type="GO" id="GO:0042144">
    <property type="term" value="P:vacuole fusion, non-autophagic"/>
    <property type="evidence" value="ECO:0007669"/>
    <property type="project" value="InterPro"/>
</dbReference>
<comment type="caution">
    <text evidence="2">The sequence shown here is derived from an EMBL/GenBank/DDBJ whole genome shotgun (WGS) entry which is preliminary data.</text>
</comment>
<dbReference type="PANTHER" id="PTHR38407">
    <property type="entry name" value="PROTEIN IVY1"/>
    <property type="match status" value="1"/>
</dbReference>
<dbReference type="STRING" id="177199.A0A420Y6V1"/>
<evidence type="ECO:0000256" key="1">
    <source>
        <dbReference type="SAM" id="MobiDB-lite"/>
    </source>
</evidence>
<dbReference type="OrthoDB" id="5594612at2759"/>
<keyword evidence="3" id="KW-1185">Reference proteome</keyword>
<dbReference type="InterPro" id="IPR037470">
    <property type="entry name" value="IVY1"/>
</dbReference>
<evidence type="ECO:0000313" key="3">
    <source>
        <dbReference type="Proteomes" id="UP000275385"/>
    </source>
</evidence>
<protein>
    <submittedName>
        <fullName evidence="2">Uncharacterized protein</fullName>
    </submittedName>
</protein>
<dbReference type="EMBL" id="QVQW01000040">
    <property type="protein sequence ID" value="RKU43605.1"/>
    <property type="molecule type" value="Genomic_DNA"/>
</dbReference>
<dbReference type="PANTHER" id="PTHR38407:SF1">
    <property type="entry name" value="PROTEIN IVY1"/>
    <property type="match status" value="1"/>
</dbReference>
<gene>
    <name evidence="2" type="ORF">DL546_000146</name>
</gene>
<feature type="region of interest" description="Disordered" evidence="1">
    <location>
        <begin position="76"/>
        <end position="145"/>
    </location>
</feature>
<sequence>MRRHLVELTGKLDGLTALSTEHARVLLRESQELSCRVGEASCSLVRAEVDIFEGLARKGWVGGGLEEVLERGRDVLGESGEGTGEDGEQEGEGLFSILPPGKSILAEPGIPPDTSSENDVEGQEQGKERPVLGMQTRSDGIVHSGGDLLTRYQSITGMVSHERAESESMFSEFNRPRLGGVRPFSPQPQPLSMNPDGLILGGFEDDDEPNQSVSGSRSSTMKDTRNGELDVHPDHVDPWRNEGLDKNTAANGGEDREQDVKSHTRSPSPTEQREKDDLDLTESTPLARRRWSSINVEDPPQGL</sequence>
<dbReference type="GO" id="GO:0005543">
    <property type="term" value="F:phospholipid binding"/>
    <property type="evidence" value="ECO:0007669"/>
    <property type="project" value="InterPro"/>
</dbReference>
<feature type="compositionally biased region" description="Basic and acidic residues" evidence="1">
    <location>
        <begin position="253"/>
        <end position="262"/>
    </location>
</feature>
<dbReference type="GO" id="GO:0000329">
    <property type="term" value="C:fungal-type vacuole membrane"/>
    <property type="evidence" value="ECO:0007669"/>
    <property type="project" value="InterPro"/>
</dbReference>
<name>A0A420Y6V1_9PEZI</name>
<evidence type="ECO:0000313" key="2">
    <source>
        <dbReference type="EMBL" id="RKU43605.1"/>
    </source>
</evidence>
<proteinExistence type="predicted"/>